<evidence type="ECO:0000259" key="3">
    <source>
        <dbReference type="PROSITE" id="PS51186"/>
    </source>
</evidence>
<feature type="domain" description="N-acetyltransferase" evidence="3">
    <location>
        <begin position="3"/>
        <end position="138"/>
    </location>
</feature>
<dbReference type="GO" id="GO:0008080">
    <property type="term" value="F:N-acetyltransferase activity"/>
    <property type="evidence" value="ECO:0007669"/>
    <property type="project" value="InterPro"/>
</dbReference>
<reference evidence="4 5" key="1">
    <citation type="submission" date="2020-08" db="EMBL/GenBank/DDBJ databases">
        <title>Sequencing the genomes of 1000 actinobacteria strains.</title>
        <authorList>
            <person name="Klenk H.-P."/>
        </authorList>
    </citation>
    <scope>NUCLEOTIDE SEQUENCE [LARGE SCALE GENOMIC DNA]</scope>
    <source>
        <strain evidence="4 5">DSM 12511</strain>
    </source>
</reference>
<dbReference type="InterPro" id="IPR045039">
    <property type="entry name" value="NSI-like"/>
</dbReference>
<keyword evidence="5" id="KW-1185">Reference proteome</keyword>
<comment type="caution">
    <text evidence="4">The sequence shown here is derived from an EMBL/GenBank/DDBJ whole genome shotgun (WGS) entry which is preliminary data.</text>
</comment>
<dbReference type="SUPFAM" id="SSF55729">
    <property type="entry name" value="Acyl-CoA N-acyltransferases (Nat)"/>
    <property type="match status" value="1"/>
</dbReference>
<evidence type="ECO:0000256" key="2">
    <source>
        <dbReference type="ARBA" id="ARBA00023315"/>
    </source>
</evidence>
<dbReference type="PANTHER" id="PTHR43626:SF4">
    <property type="entry name" value="GCN5-RELATED N-ACETYLTRANSFERASE 2, CHLOROPLASTIC"/>
    <property type="match status" value="1"/>
</dbReference>
<dbReference type="Pfam" id="PF13508">
    <property type="entry name" value="Acetyltransf_7"/>
    <property type="match status" value="1"/>
</dbReference>
<sequence>MDDDIRVEATAPDLDDYLLLREVSGLSPKTPDQGLPALANSWAWRRAVTGDGRTVAMGRVVGDGGWYLLVADMATHPDFQRQGIGRRILESLLDEIRDRAPRGAYVTLLADPPGQPLYRKLGFTDPEDGSTTMHQVLA</sequence>
<evidence type="ECO:0000313" key="5">
    <source>
        <dbReference type="Proteomes" id="UP000537775"/>
    </source>
</evidence>
<organism evidence="4 5">
    <name type="scientific">Microbacterium thalassium</name>
    <dbReference type="NCBI Taxonomy" id="362649"/>
    <lineage>
        <taxon>Bacteria</taxon>
        <taxon>Bacillati</taxon>
        <taxon>Actinomycetota</taxon>
        <taxon>Actinomycetes</taxon>
        <taxon>Micrococcales</taxon>
        <taxon>Microbacteriaceae</taxon>
        <taxon>Microbacterium</taxon>
    </lineage>
</organism>
<keyword evidence="2" id="KW-0012">Acyltransferase</keyword>
<gene>
    <name evidence="4" type="ORF">HD594_000005</name>
</gene>
<dbReference type="EMBL" id="JACHML010000001">
    <property type="protein sequence ID" value="MBB6389692.1"/>
    <property type="molecule type" value="Genomic_DNA"/>
</dbReference>
<dbReference type="CDD" id="cd04301">
    <property type="entry name" value="NAT_SF"/>
    <property type="match status" value="1"/>
</dbReference>
<proteinExistence type="predicted"/>
<dbReference type="InterPro" id="IPR016181">
    <property type="entry name" value="Acyl_CoA_acyltransferase"/>
</dbReference>
<evidence type="ECO:0000256" key="1">
    <source>
        <dbReference type="ARBA" id="ARBA00022679"/>
    </source>
</evidence>
<keyword evidence="1 4" id="KW-0808">Transferase</keyword>
<dbReference type="PROSITE" id="PS51186">
    <property type="entry name" value="GNAT"/>
    <property type="match status" value="1"/>
</dbReference>
<protein>
    <submittedName>
        <fullName evidence="4">GNAT superfamily N-acetyltransferase</fullName>
    </submittedName>
</protein>
<dbReference type="RefSeq" id="WP_184748994.1">
    <property type="nucleotide sequence ID" value="NZ_BAAAJR010000012.1"/>
</dbReference>
<name>A0A7X0FMG8_9MICO</name>
<evidence type="ECO:0000313" key="4">
    <source>
        <dbReference type="EMBL" id="MBB6389692.1"/>
    </source>
</evidence>
<dbReference type="InterPro" id="IPR000182">
    <property type="entry name" value="GNAT_dom"/>
</dbReference>
<dbReference type="Gene3D" id="3.40.630.30">
    <property type="match status" value="1"/>
</dbReference>
<dbReference type="Proteomes" id="UP000537775">
    <property type="component" value="Unassembled WGS sequence"/>
</dbReference>
<dbReference type="AlphaFoldDB" id="A0A7X0FMG8"/>
<dbReference type="GO" id="GO:0005737">
    <property type="term" value="C:cytoplasm"/>
    <property type="evidence" value="ECO:0007669"/>
    <property type="project" value="TreeGrafter"/>
</dbReference>
<dbReference type="PANTHER" id="PTHR43626">
    <property type="entry name" value="ACYL-COA N-ACYLTRANSFERASE"/>
    <property type="match status" value="1"/>
</dbReference>
<accession>A0A7X0FMG8</accession>